<accession>W9R5I2</accession>
<dbReference type="Pfam" id="PF01419">
    <property type="entry name" value="Jacalin"/>
    <property type="match status" value="1"/>
</dbReference>
<evidence type="ECO:0000259" key="3">
    <source>
        <dbReference type="PROSITE" id="PS51752"/>
    </source>
</evidence>
<reference evidence="5" key="1">
    <citation type="submission" date="2013-01" db="EMBL/GenBank/DDBJ databases">
        <title>Draft Genome Sequence of a Mulberry Tree, Morus notabilis C.K. Schneid.</title>
        <authorList>
            <person name="He N."/>
            <person name="Zhao S."/>
        </authorList>
    </citation>
    <scope>NUCLEOTIDE SEQUENCE</scope>
</reference>
<evidence type="ECO:0000256" key="2">
    <source>
        <dbReference type="ARBA" id="ARBA00022734"/>
    </source>
</evidence>
<comment type="similarity">
    <text evidence="1">Belongs to the jacalin lectin family.</text>
</comment>
<dbReference type="AlphaFoldDB" id="W9R5I2"/>
<dbReference type="SUPFAM" id="SSF51101">
    <property type="entry name" value="Mannose-binding lectins"/>
    <property type="match status" value="1"/>
</dbReference>
<evidence type="ECO:0000313" key="4">
    <source>
        <dbReference type="EMBL" id="EXB71052.1"/>
    </source>
</evidence>
<organism evidence="4 5">
    <name type="scientific">Morus notabilis</name>
    <dbReference type="NCBI Taxonomy" id="981085"/>
    <lineage>
        <taxon>Eukaryota</taxon>
        <taxon>Viridiplantae</taxon>
        <taxon>Streptophyta</taxon>
        <taxon>Embryophyta</taxon>
        <taxon>Tracheophyta</taxon>
        <taxon>Spermatophyta</taxon>
        <taxon>Magnoliopsida</taxon>
        <taxon>eudicotyledons</taxon>
        <taxon>Gunneridae</taxon>
        <taxon>Pentapetalae</taxon>
        <taxon>rosids</taxon>
        <taxon>fabids</taxon>
        <taxon>Rosales</taxon>
        <taxon>Moraceae</taxon>
        <taxon>Moreae</taxon>
        <taxon>Morus</taxon>
    </lineage>
</organism>
<evidence type="ECO:0000256" key="1">
    <source>
        <dbReference type="ARBA" id="ARBA00006568"/>
    </source>
</evidence>
<evidence type="ECO:0000313" key="5">
    <source>
        <dbReference type="Proteomes" id="UP000030645"/>
    </source>
</evidence>
<feature type="domain" description="Jacalin-type lectin" evidence="3">
    <location>
        <begin position="18"/>
        <end position="141"/>
    </location>
</feature>
<proteinExistence type="inferred from homology"/>
<keyword evidence="5" id="KW-1185">Reference proteome</keyword>
<gene>
    <name evidence="4" type="ORF">L484_004187</name>
</gene>
<dbReference type="PROSITE" id="PS51752">
    <property type="entry name" value="JACALIN_LECTIN"/>
    <property type="match status" value="1"/>
</dbReference>
<name>W9R5I2_9ROSA</name>
<sequence>MLLLRTVMIDFPTLSEAGILVGPFGGRGGNPWDDNFENTGVRSINLTFMEAVGSFRAVYDLDGIPVQGPSHPSSDIRYHPGYAHLNFRAGERITQVTVYIGIVPGATTTTPVVWKKANISQPKSHLMPIFLDFLEEPATIT</sequence>
<protein>
    <recommendedName>
        <fullName evidence="3">Jacalin-type lectin domain-containing protein</fullName>
    </recommendedName>
</protein>
<dbReference type="Proteomes" id="UP000030645">
    <property type="component" value="Unassembled WGS sequence"/>
</dbReference>
<dbReference type="InterPro" id="IPR036404">
    <property type="entry name" value="Jacalin-like_lectin_dom_sf"/>
</dbReference>
<dbReference type="EMBL" id="KE344612">
    <property type="protein sequence ID" value="EXB71052.1"/>
    <property type="molecule type" value="Genomic_DNA"/>
</dbReference>
<keyword evidence="2" id="KW-0430">Lectin</keyword>
<dbReference type="GO" id="GO:0030246">
    <property type="term" value="F:carbohydrate binding"/>
    <property type="evidence" value="ECO:0007669"/>
    <property type="project" value="UniProtKB-KW"/>
</dbReference>
<dbReference type="InterPro" id="IPR001229">
    <property type="entry name" value="Jacalin-like_lectin_dom"/>
</dbReference>
<dbReference type="Gene3D" id="2.100.10.30">
    <property type="entry name" value="Jacalin-like lectin domain"/>
    <property type="match status" value="1"/>
</dbReference>